<dbReference type="PROSITE" id="PS00889">
    <property type="entry name" value="CNMP_BINDING_2"/>
    <property type="match status" value="1"/>
</dbReference>
<feature type="transmembrane region" description="Helical" evidence="9">
    <location>
        <begin position="1922"/>
        <end position="1951"/>
    </location>
</feature>
<feature type="transmembrane region" description="Helical" evidence="9">
    <location>
        <begin position="606"/>
        <end position="625"/>
    </location>
</feature>
<evidence type="ECO:0000256" key="8">
    <source>
        <dbReference type="ARBA" id="ARBA00023303"/>
    </source>
</evidence>
<keyword evidence="7" id="KW-1071">Ligand-gated ion channel</keyword>
<feature type="transmembrane region" description="Helical" evidence="9">
    <location>
        <begin position="44"/>
        <end position="61"/>
    </location>
</feature>
<feature type="transmembrane region" description="Helical" evidence="9">
    <location>
        <begin position="1196"/>
        <end position="1217"/>
    </location>
</feature>
<dbReference type="GO" id="GO:0005221">
    <property type="term" value="F:intracellularly cyclic nucleotide-activated monoatomic cation channel activity"/>
    <property type="evidence" value="ECO:0007669"/>
    <property type="project" value="InterPro"/>
</dbReference>
<protein>
    <recommendedName>
        <fullName evidence="10">Cyclic nucleotide-binding domain-containing protein</fullName>
    </recommendedName>
</protein>
<evidence type="ECO:0000256" key="9">
    <source>
        <dbReference type="SAM" id="Phobius"/>
    </source>
</evidence>
<keyword evidence="8" id="KW-0407">Ion channel</keyword>
<dbReference type="EMBL" id="DAKRPA010000206">
    <property type="protein sequence ID" value="DAZ95398.1"/>
    <property type="molecule type" value="Genomic_DNA"/>
</dbReference>
<name>A0AAV2YPY7_9STRA</name>
<dbReference type="SMART" id="SM00100">
    <property type="entry name" value="cNMP"/>
    <property type="match status" value="4"/>
</dbReference>
<reference evidence="11" key="1">
    <citation type="submission" date="2022-11" db="EMBL/GenBank/DDBJ databases">
        <authorList>
            <person name="Morgan W.R."/>
            <person name="Tartar A."/>
        </authorList>
    </citation>
    <scope>NUCLEOTIDE SEQUENCE</scope>
    <source>
        <strain evidence="11">ARSEF 373</strain>
    </source>
</reference>
<feature type="transmembrane region" description="Helical" evidence="9">
    <location>
        <begin position="73"/>
        <end position="93"/>
    </location>
</feature>
<dbReference type="InterPro" id="IPR000595">
    <property type="entry name" value="cNMP-bd_dom"/>
</dbReference>
<keyword evidence="12" id="KW-1185">Reference proteome</keyword>
<keyword evidence="6 9" id="KW-0472">Membrane</keyword>
<evidence type="ECO:0000256" key="5">
    <source>
        <dbReference type="ARBA" id="ARBA00023065"/>
    </source>
</evidence>
<evidence type="ECO:0000256" key="7">
    <source>
        <dbReference type="ARBA" id="ARBA00023286"/>
    </source>
</evidence>
<keyword evidence="3 9" id="KW-0812">Transmembrane</keyword>
<feature type="transmembrane region" description="Helical" evidence="9">
    <location>
        <begin position="1262"/>
        <end position="1280"/>
    </location>
</feature>
<keyword evidence="2" id="KW-0813">Transport</keyword>
<evidence type="ECO:0000313" key="12">
    <source>
        <dbReference type="Proteomes" id="UP001146120"/>
    </source>
</evidence>
<organism evidence="11 12">
    <name type="scientific">Lagenidium giganteum</name>
    <dbReference type="NCBI Taxonomy" id="4803"/>
    <lineage>
        <taxon>Eukaryota</taxon>
        <taxon>Sar</taxon>
        <taxon>Stramenopiles</taxon>
        <taxon>Oomycota</taxon>
        <taxon>Peronosporomycetes</taxon>
        <taxon>Pythiales</taxon>
        <taxon>Pythiaceae</taxon>
    </lineage>
</organism>
<dbReference type="Gene3D" id="2.60.120.10">
    <property type="entry name" value="Jelly Rolls"/>
    <property type="match status" value="4"/>
</dbReference>
<dbReference type="PROSITE" id="PS50042">
    <property type="entry name" value="CNMP_BINDING_3"/>
    <property type="match status" value="4"/>
</dbReference>
<dbReference type="PANTHER" id="PTHR45638">
    <property type="entry name" value="CYCLIC NUCLEOTIDE-GATED CATION CHANNEL SUBUNIT A"/>
    <property type="match status" value="1"/>
</dbReference>
<feature type="transmembrane region" description="Helical" evidence="9">
    <location>
        <begin position="1839"/>
        <end position="1860"/>
    </location>
</feature>
<dbReference type="InterPro" id="IPR050866">
    <property type="entry name" value="CNG_cation_channel"/>
</dbReference>
<feature type="transmembrane region" description="Helical" evidence="9">
    <location>
        <begin position="249"/>
        <end position="272"/>
    </location>
</feature>
<dbReference type="Pfam" id="PF00520">
    <property type="entry name" value="Ion_trans"/>
    <property type="match status" value="4"/>
</dbReference>
<accession>A0AAV2YPY7</accession>
<dbReference type="SUPFAM" id="SSF51206">
    <property type="entry name" value="cAMP-binding domain-like"/>
    <property type="match status" value="4"/>
</dbReference>
<feature type="domain" description="Cyclic nucleotide-binding" evidence="10">
    <location>
        <begin position="1442"/>
        <end position="1600"/>
    </location>
</feature>
<dbReference type="InterPro" id="IPR018490">
    <property type="entry name" value="cNMP-bd_dom_sf"/>
</dbReference>
<evidence type="ECO:0000259" key="10">
    <source>
        <dbReference type="PROSITE" id="PS50042"/>
    </source>
</evidence>
<evidence type="ECO:0000256" key="6">
    <source>
        <dbReference type="ARBA" id="ARBA00023136"/>
    </source>
</evidence>
<dbReference type="Gene3D" id="1.10.287.70">
    <property type="match status" value="4"/>
</dbReference>
<keyword evidence="4 9" id="KW-1133">Transmembrane helix</keyword>
<evidence type="ECO:0000256" key="2">
    <source>
        <dbReference type="ARBA" id="ARBA00022448"/>
    </source>
</evidence>
<feature type="domain" description="Cyclic nucleotide-binding" evidence="10">
    <location>
        <begin position="351"/>
        <end position="449"/>
    </location>
</feature>
<feature type="transmembrane region" description="Helical" evidence="9">
    <location>
        <begin position="177"/>
        <end position="200"/>
    </location>
</feature>
<dbReference type="SUPFAM" id="SSF81324">
    <property type="entry name" value="Voltage-gated potassium channels"/>
    <property type="match status" value="4"/>
</dbReference>
<comment type="caution">
    <text evidence="11">The sequence shown here is derived from an EMBL/GenBank/DDBJ whole genome shotgun (WGS) entry which is preliminary data.</text>
</comment>
<feature type="transmembrane region" description="Helical" evidence="9">
    <location>
        <begin position="127"/>
        <end position="148"/>
    </location>
</feature>
<dbReference type="GO" id="GO:0044877">
    <property type="term" value="F:protein-containing complex binding"/>
    <property type="evidence" value="ECO:0007669"/>
    <property type="project" value="TreeGrafter"/>
</dbReference>
<proteinExistence type="predicted"/>
<dbReference type="PANTHER" id="PTHR45638:SF11">
    <property type="entry name" value="CYCLIC NUCLEOTIDE-GATED CATION CHANNEL SUBUNIT A"/>
    <property type="match status" value="1"/>
</dbReference>
<dbReference type="InterPro" id="IPR014710">
    <property type="entry name" value="RmlC-like_jellyroll"/>
</dbReference>
<feature type="transmembrane region" description="Helical" evidence="9">
    <location>
        <begin position="1335"/>
        <end position="1357"/>
    </location>
</feature>
<gene>
    <name evidence="11" type="ORF">N0F65_001056</name>
</gene>
<dbReference type="Proteomes" id="UP001146120">
    <property type="component" value="Unassembled WGS sequence"/>
</dbReference>
<sequence>MSNTRRFSNGASAVLSRSSSVELQFSGVGRALDPHWLVWNVTQQALLACVCYELLIVPYLITFRRHVTREDPVPVQLLLLYACEVLFALDFFINTTQSCHERKHRNLTDANKACKVFARSPMFWLDLFVLMPLSLLPFPGIPVALLEVHKLLRVVKVRRYVSIIDDMYAKHFVTLKLLKMLAMTVILSHVVACARFSFGYREHSEDEWLPERPANATDRTQYLMSLFWAFGLLTGLFEGELPRTIGQFIFTITVALFGFLLFTYLCATFFMISRSEAGYSSAADARITQFRHLLAFHRVPDALQEQAIEYLKNYYTHADANDREAEHVLCPSITKDIQVELLKETIARIPFFLGCNEQFIIAITSLLEMVSLPANAVVFEIGELGDSMYIVNSGVLHVLVGGTKVKEVRKASYFGEMAIFLNRPRSGTVVTATYCTLYKLLRTNVERVLEGYPQYAKSIPKKIEVLAKGFVGVTTRKTLTRVPSMSESSNDEPRALATTKNVVNVLRASLAKSRARVPVDSESGDLIADSPPARRASLQSIASERRLSAAHVHSSQTSDNDTTVRHFVERLLCSLRRIRAKFAPQRPLWSYFLLEHAVDPESMLRMWWILALQLALLYNWTVVPLQLAFDLLDTQSWAVTILNGLGDMVLWIDVYLNFSLGYLEDSEWITDTGRTAIRYIRGCLLVDLACVVPYELLVTASVHHALTRLPRLFRIWRVWGHYHEVDSFFRLSDKQRLFLFVLLLVMLYHVTACLYFSVTYLEGFGGGEASKGHHNAHEVTDTWLPSADVSLRRFNSSTFVDANGVFIDVSDESVSAVAAKQYFRSLYFAAYILTALGRTVEPATNTQYAIALAFMLSGFVITAVVVDNVQKRYTASAQEQKEFLATRLKIQLFLRRQNAPLSIHKRVNSFLDFWWFAHRGAVIGEILNELPQSIKREVMHSICNPALQTLALLQDVRPVLDQLEDAFLNHVQFILYGQSEVVYRRGDYATGLFFLLEGIVSLQGSTEVDREVPPGGFFGTVCLMDDESQFCYVDRATATTGCIVLFLAKENLPAVNKHFPPFPTALISLEQRLLGSKMAKASTRRPSQMAQWISSDLRRGSGLLQQMRRLKDEAIDPDSFYVVLWEFLMFAGVSVQSVRLVFELCFGVEPSEVLQVDATTVCIEVLFVVDMIIRTRLGFYRFGNKVMELRLIWRRYVYSTEFLVDLVAVLPIFAYNWTAASSHRTEFVNVNKFVRLVKVPQRFKSLEDKFLKFTMELRLAKLVYYTFMLSHFFGCFWFNFASRRATNSLPTAFGANDWLPPAELENATMSLKYASSLFWAFGLMSASSPGELPKSVWQCVFSVMTMTTGFFLFAYVVGNFGDVIELNDAENRAFYAKLSSLRHFLAHFNVAKPLAHNFKMYFFLRRFHSITQEHLLARCLPPSLLTDIRMVHLQPMILRVSFLSGMDASVTHLLVSQFTQVLLARDEYVYRMGDEGSDMYFVFTGLLHSLLPPDELAREVSMLDRRTSFSHAFPTMFDEQTEGSNKPKRVLNEDNLKKVGEIRAGSYFGENALLSNSTRSAHVQAKSSCILYTLSRDSLELVFERYPEWKQKVLRSMKIHQERQKLNRLEREEIKPRHGNGKRTLAAKLDILNAMAERTEADVLQFLRPQRSLFRRRTSSQEMLTRGFTSRGGRERTESKLARLRPALASLLHGAAAQSPLHIRWIKLVICATLYVAIIVPYRIAFERLDVHGWWSAIVRELEVVCDAIFILDVLVNFRLQESLDSMELYEQDHRVAYKKERMVTDVLAFFPIDYLVSSIGTVGKSPWFRANRCLKLLHFMHYSSEINRDSISIELHRLTASSAIYFIMIYWVACSYFSISTSDGFSDKWDSWVPMASLDLNSTTDSSGERRALRLLRGLFFATTALVKKGRTFPPSTQVHIYFSVIICFFGLLLMAFMIGEIAGLLISYISHEVEYRKNHIAVEMYLSRWKISGDLRLRAHRYLSSLWASHRGVDYQQLLEDLPKSIRTEAILKIANWSLSAFMEDVLRPFHPVHSVDLGFPILQTIAQLLKFEGYSRHENVLVEGSISKAMYFVVRGHLCAVSSLHANAYRGTYFKGGDYFGEKGLLGYSISACSVRTLRSCDLLSLSASSLLQAMRSDNVSSLALSLADEAVQTMRRQDPLSDKAAMEERWGNTLLNAIKLRLLECSLDDVGVSFASQRIKGIIVARFDVDTPAQAFQLFRPLLQLMVPHGSLLNYGSAAAFGGKKPVVEPDWSFKNRMSLLDIEVLPSGSSVRSENPGFSMSLGSSLLSERGNKFD</sequence>
<dbReference type="GO" id="GO:0016020">
    <property type="term" value="C:membrane"/>
    <property type="evidence" value="ECO:0007669"/>
    <property type="project" value="UniProtKB-SubCell"/>
</dbReference>
<dbReference type="Gene3D" id="1.10.287.630">
    <property type="entry name" value="Helix hairpin bin"/>
    <property type="match status" value="2"/>
</dbReference>
<evidence type="ECO:0000256" key="1">
    <source>
        <dbReference type="ARBA" id="ARBA00004141"/>
    </source>
</evidence>
<dbReference type="Pfam" id="PF00027">
    <property type="entry name" value="cNMP_binding"/>
    <property type="match status" value="4"/>
</dbReference>
<dbReference type="InterPro" id="IPR018488">
    <property type="entry name" value="cNMP-bd_CS"/>
</dbReference>
<feature type="domain" description="Cyclic nucleotide-binding" evidence="10">
    <location>
        <begin position="976"/>
        <end position="1029"/>
    </location>
</feature>
<comment type="subcellular location">
    <subcellularLocation>
        <location evidence="1">Membrane</location>
        <topology evidence="1">Multi-pass membrane protein</topology>
    </subcellularLocation>
</comment>
<dbReference type="CDD" id="cd00038">
    <property type="entry name" value="CAP_ED"/>
    <property type="match status" value="4"/>
</dbReference>
<dbReference type="InterPro" id="IPR005821">
    <property type="entry name" value="Ion_trans_dom"/>
</dbReference>
<reference evidence="11" key="2">
    <citation type="journal article" date="2023" name="Microbiol Resour">
        <title>Decontamination and Annotation of the Draft Genome Sequence of the Oomycete Lagenidium giganteum ARSEF 373.</title>
        <authorList>
            <person name="Morgan W.R."/>
            <person name="Tartar A."/>
        </authorList>
    </citation>
    <scope>NUCLEOTIDE SEQUENCE</scope>
    <source>
        <strain evidence="11">ARSEF 373</strain>
    </source>
</reference>
<feature type="transmembrane region" description="Helical" evidence="9">
    <location>
        <begin position="220"/>
        <end position="237"/>
    </location>
</feature>
<feature type="domain" description="Cyclic nucleotide-binding" evidence="10">
    <location>
        <begin position="2045"/>
        <end position="2138"/>
    </location>
</feature>
<feature type="transmembrane region" description="Helical" evidence="9">
    <location>
        <begin position="848"/>
        <end position="866"/>
    </location>
</feature>
<feature type="transmembrane region" description="Helical" evidence="9">
    <location>
        <begin position="637"/>
        <end position="656"/>
    </location>
</feature>
<evidence type="ECO:0000256" key="3">
    <source>
        <dbReference type="ARBA" id="ARBA00022692"/>
    </source>
</evidence>
<feature type="transmembrane region" description="Helical" evidence="9">
    <location>
        <begin position="737"/>
        <end position="758"/>
    </location>
</feature>
<evidence type="ECO:0000313" key="11">
    <source>
        <dbReference type="EMBL" id="DAZ95398.1"/>
    </source>
</evidence>
<evidence type="ECO:0000256" key="4">
    <source>
        <dbReference type="ARBA" id="ARBA00022989"/>
    </source>
</evidence>
<keyword evidence="5" id="KW-0406">Ion transport</keyword>